<dbReference type="EMBL" id="CP150496">
    <property type="protein sequence ID" value="WYW55233.1"/>
    <property type="molecule type" value="Genomic_DNA"/>
</dbReference>
<dbReference type="InterPro" id="IPR013517">
    <property type="entry name" value="FG-GAP"/>
</dbReference>
<organism evidence="3 4">
    <name type="scientific">Polaribacter marinaquae</name>
    <dbReference type="NCBI Taxonomy" id="1642819"/>
    <lineage>
        <taxon>Bacteria</taxon>
        <taxon>Pseudomonadati</taxon>
        <taxon>Bacteroidota</taxon>
        <taxon>Flavobacteriia</taxon>
        <taxon>Flavobacteriales</taxon>
        <taxon>Flavobacteriaceae</taxon>
    </lineage>
</organism>
<dbReference type="InterPro" id="IPR028994">
    <property type="entry name" value="Integrin_alpha_N"/>
</dbReference>
<sequence length="602" mass="67393">MKYKLHFLTISFIIGLFIQCSKPDEEIPFFTVSFSATKGGAVSSNGGKYQLGEKISVTAIPEGEYLFTKWSDENTNTLRNFTITSDINLNALFEKRKYPLIINIEGNGQVKEEIISLSKTTDYSSGTKVRLTAIPSGEWDRFDSWSGDLISTEISVELVINKPTTINLKFTETNMMITENVIPIEEGLSVDDISRTFSIPSGVFHYSTDSDNYIFFPGQANWISGGAMVNKEDVPRVPSVIFKLGNSGWELFKVDYEAKFWGARNYEVIDNVVGIGDGNEIGDSSMWSGDLFYGNILADGNINWSIVNDENQQSFFHGTCLGDINGDGITDIGGSPGFGGEYGDLNLYFKDNSGFSFQNDLVSISGYQPFAIDFADLDNDGIDEIVTATYIMDGSHYRENELNSISVYKFDKQSNKFHLFFKSEEPYVFYNKSFGATSIKCFDFDNDGDIDISVARERHEGDGAFEIWLNEGNTFKPHYVSKVYTQTELMFREFSVMDVNGDSFPDIVLRPHADGNLYRINGGVNIMDSGGVQLNEIIQINNGDGTFSPYYENELKLDGYIVRNVLPYMNDGILNFIGTFPGNHQNGDPDKKVYTVNVKIKI</sequence>
<dbReference type="Proteomes" id="UP001491088">
    <property type="component" value="Chromosome"/>
</dbReference>
<keyword evidence="4" id="KW-1185">Reference proteome</keyword>
<dbReference type="PANTHER" id="PTHR46580">
    <property type="entry name" value="SENSOR KINASE-RELATED"/>
    <property type="match status" value="1"/>
</dbReference>
<name>A0ABZ2TQW1_9FLAO</name>
<keyword evidence="1" id="KW-0732">Signal</keyword>
<dbReference type="RefSeq" id="WP_340932637.1">
    <property type="nucleotide sequence ID" value="NZ_CP150496.1"/>
</dbReference>
<protein>
    <submittedName>
        <fullName evidence="3">FG-GAP-like repeat-containing protein</fullName>
    </submittedName>
</protein>
<reference evidence="3 4" key="1">
    <citation type="submission" date="2024-03" db="EMBL/GenBank/DDBJ databases">
        <authorList>
            <person name="Cao K."/>
        </authorList>
    </citation>
    <scope>NUCLEOTIDE SEQUENCE [LARGE SCALE GENOMIC DNA]</scope>
    <source>
        <strain evidence="3 4">MCCC 1K00696</strain>
    </source>
</reference>
<accession>A0ABZ2TQW1</accession>
<dbReference type="Pfam" id="PF18998">
    <property type="entry name" value="Flg_new_2"/>
    <property type="match status" value="2"/>
</dbReference>
<dbReference type="Gene3D" id="2.130.10.130">
    <property type="entry name" value="Integrin alpha, N-terminal"/>
    <property type="match status" value="2"/>
</dbReference>
<feature type="domain" description="Bacterial repeat" evidence="2">
    <location>
        <begin position="31"/>
        <end position="95"/>
    </location>
</feature>
<evidence type="ECO:0000259" key="2">
    <source>
        <dbReference type="Pfam" id="PF18998"/>
    </source>
</evidence>
<feature type="domain" description="Bacterial repeat" evidence="2">
    <location>
        <begin position="99"/>
        <end position="172"/>
    </location>
</feature>
<proteinExistence type="predicted"/>
<gene>
    <name evidence="3" type="ORF">WG950_11915</name>
</gene>
<evidence type="ECO:0000256" key="1">
    <source>
        <dbReference type="ARBA" id="ARBA00022729"/>
    </source>
</evidence>
<dbReference type="SUPFAM" id="SSF69318">
    <property type="entry name" value="Integrin alpha N-terminal domain"/>
    <property type="match status" value="1"/>
</dbReference>
<evidence type="ECO:0000313" key="3">
    <source>
        <dbReference type="EMBL" id="WYW55233.1"/>
    </source>
</evidence>
<dbReference type="PANTHER" id="PTHR46580:SF2">
    <property type="entry name" value="MAM DOMAIN-CONTAINING PROTEIN"/>
    <property type="match status" value="1"/>
</dbReference>
<evidence type="ECO:0000313" key="4">
    <source>
        <dbReference type="Proteomes" id="UP001491088"/>
    </source>
</evidence>
<dbReference type="InterPro" id="IPR044060">
    <property type="entry name" value="Bacterial_rp_domain"/>
</dbReference>
<dbReference type="Pfam" id="PF13517">
    <property type="entry name" value="FG-GAP_3"/>
    <property type="match status" value="2"/>
</dbReference>